<proteinExistence type="predicted"/>
<gene>
    <name evidence="3" type="ORF">SAMEA3545359_02435</name>
</gene>
<keyword evidence="2" id="KW-1133">Transmembrane helix</keyword>
<keyword evidence="2" id="KW-0472">Membrane</keyword>
<feature type="compositionally biased region" description="Basic and acidic residues" evidence="1">
    <location>
        <begin position="45"/>
        <end position="63"/>
    </location>
</feature>
<dbReference type="AlphaFoldDB" id="A0A1C6JYQ9"/>
<evidence type="ECO:0000256" key="2">
    <source>
        <dbReference type="SAM" id="Phobius"/>
    </source>
</evidence>
<feature type="transmembrane region" description="Helical" evidence="2">
    <location>
        <begin position="12"/>
        <end position="30"/>
    </location>
</feature>
<evidence type="ECO:0000313" key="3">
    <source>
        <dbReference type="EMBL" id="SCJ87190.1"/>
    </source>
</evidence>
<sequence length="84" mass="9402">MNNQALAETSYIVGQSLVYFLLVFLAVYAVRKFFQRRTMKKIEARKKAEREKIEAATPPKEELEFAGDLPATPPADSRPGDGGQ</sequence>
<accession>A0A1C6JYQ9</accession>
<feature type="region of interest" description="Disordered" evidence="1">
    <location>
        <begin position="45"/>
        <end position="84"/>
    </location>
</feature>
<name>A0A1C6JYQ9_9FIRM</name>
<organism evidence="3">
    <name type="scientific">uncultured Anaerotruncus sp</name>
    <dbReference type="NCBI Taxonomy" id="905011"/>
    <lineage>
        <taxon>Bacteria</taxon>
        <taxon>Bacillati</taxon>
        <taxon>Bacillota</taxon>
        <taxon>Clostridia</taxon>
        <taxon>Eubacteriales</taxon>
        <taxon>Oscillospiraceae</taxon>
        <taxon>Anaerotruncus</taxon>
        <taxon>environmental samples</taxon>
    </lineage>
</organism>
<keyword evidence="2" id="KW-0812">Transmembrane</keyword>
<dbReference type="EMBL" id="FMHG01000002">
    <property type="protein sequence ID" value="SCJ87190.1"/>
    <property type="molecule type" value="Genomic_DNA"/>
</dbReference>
<protein>
    <submittedName>
        <fullName evidence="3">Uncharacterized protein</fullName>
    </submittedName>
</protein>
<evidence type="ECO:0000256" key="1">
    <source>
        <dbReference type="SAM" id="MobiDB-lite"/>
    </source>
</evidence>
<reference evidence="3" key="1">
    <citation type="submission" date="2015-09" db="EMBL/GenBank/DDBJ databases">
        <authorList>
            <consortium name="Pathogen Informatics"/>
        </authorList>
    </citation>
    <scope>NUCLEOTIDE SEQUENCE</scope>
    <source>
        <strain evidence="3">2789STDY5834896</strain>
    </source>
</reference>